<keyword evidence="2" id="KW-0227">DNA damage</keyword>
<protein>
    <recommendedName>
        <fullName evidence="2">Non-homologous end joining protein Ku</fullName>
    </recommendedName>
</protein>
<dbReference type="InterPro" id="IPR006164">
    <property type="entry name" value="DNA_bd_Ku70/Ku80"/>
</dbReference>
<comment type="subunit">
    <text evidence="2">Homodimer. Interacts with LigD.</text>
</comment>
<name>A0A1F5S4U9_9BACT</name>
<dbReference type="Proteomes" id="UP000178323">
    <property type="component" value="Unassembled WGS sequence"/>
</dbReference>
<dbReference type="Gene3D" id="2.40.290.10">
    <property type="match status" value="1"/>
</dbReference>
<keyword evidence="2" id="KW-0234">DNA repair</keyword>
<comment type="caution">
    <text evidence="4">The sequence shown here is derived from an EMBL/GenBank/DDBJ whole genome shotgun (WGS) entry which is preliminary data.</text>
</comment>
<dbReference type="InterPro" id="IPR016194">
    <property type="entry name" value="SPOC-like_C_dom_sf"/>
</dbReference>
<dbReference type="Pfam" id="PF02735">
    <property type="entry name" value="Ku"/>
    <property type="match status" value="1"/>
</dbReference>
<dbReference type="PANTHER" id="PTHR41251:SF1">
    <property type="entry name" value="NON-HOMOLOGOUS END JOINING PROTEIN KU"/>
    <property type="match status" value="1"/>
</dbReference>
<evidence type="ECO:0000259" key="3">
    <source>
        <dbReference type="SMART" id="SM00559"/>
    </source>
</evidence>
<comment type="similarity">
    <text evidence="2">Belongs to the prokaryotic Ku family.</text>
</comment>
<dbReference type="HAMAP" id="MF_01875">
    <property type="entry name" value="Prokaryotic_Ku"/>
    <property type="match status" value="1"/>
</dbReference>
<dbReference type="AlphaFoldDB" id="A0A1F5S4U9"/>
<dbReference type="GO" id="GO:0006310">
    <property type="term" value="P:DNA recombination"/>
    <property type="evidence" value="ECO:0007669"/>
    <property type="project" value="UniProtKB-KW"/>
</dbReference>
<dbReference type="InterPro" id="IPR009187">
    <property type="entry name" value="Prok_Ku"/>
</dbReference>
<dbReference type="PIRSF" id="PIRSF006493">
    <property type="entry name" value="Prok_Ku"/>
    <property type="match status" value="1"/>
</dbReference>
<gene>
    <name evidence="2" type="primary">ku</name>
    <name evidence="4" type="ORF">A2Y83_03325</name>
</gene>
<evidence type="ECO:0000256" key="1">
    <source>
        <dbReference type="ARBA" id="ARBA00023125"/>
    </source>
</evidence>
<evidence type="ECO:0000256" key="2">
    <source>
        <dbReference type="HAMAP-Rule" id="MF_01875"/>
    </source>
</evidence>
<dbReference type="NCBIfam" id="TIGR02772">
    <property type="entry name" value="Ku_bact"/>
    <property type="match status" value="1"/>
</dbReference>
<sequence>MRSIWSGGISFGLIYIPVKLYTAVQARALKFHYLRKKDLCPVGYVKTCRITGEEVSNEDIIRGYEYQKGNYVILEKEDFEKANVKKTKSIQIHQFVKENEIDTAYFEKPFYLEPAFEAKKTYALLREALAKTNKAGLASFVLHSQEHLAVLKPKDEVLLLNQIRYKSEFRDFSKLDLPAIEEVEIKKEELEMAINLINQLAKPLELEKFKDTYAKELKNLIQAKIEGREIRKEEAPRPTAIPDLMEKLKASLEQVK</sequence>
<dbReference type="PANTHER" id="PTHR41251">
    <property type="entry name" value="NON-HOMOLOGOUS END JOINING PROTEIN KU"/>
    <property type="match status" value="1"/>
</dbReference>
<dbReference type="STRING" id="1797985.A2Y83_03325"/>
<keyword evidence="1 2" id="KW-0238">DNA-binding</keyword>
<accession>A0A1F5S4U9</accession>
<dbReference type="SMART" id="SM00559">
    <property type="entry name" value="Ku78"/>
    <property type="match status" value="1"/>
</dbReference>
<comment type="function">
    <text evidence="2">With LigD forms a non-homologous end joining (NHEJ) DNA repair enzyme, which repairs dsDNA breaks with reduced fidelity. Binds linear dsDNA with 5'- and 3'- overhangs but not closed circular dsDNA nor ssDNA. Recruits and stimulates the ligase activity of LigD.</text>
</comment>
<dbReference type="GO" id="GO:0006303">
    <property type="term" value="P:double-strand break repair via nonhomologous end joining"/>
    <property type="evidence" value="ECO:0007669"/>
    <property type="project" value="UniProtKB-UniRule"/>
</dbReference>
<organism evidence="4 5">
    <name type="scientific">Candidatus Falkowbacteria bacterium RBG_13_39_14</name>
    <dbReference type="NCBI Taxonomy" id="1797985"/>
    <lineage>
        <taxon>Bacteria</taxon>
        <taxon>Candidatus Falkowiibacteriota</taxon>
    </lineage>
</organism>
<evidence type="ECO:0000313" key="4">
    <source>
        <dbReference type="EMBL" id="OGF21725.1"/>
    </source>
</evidence>
<dbReference type="GO" id="GO:0003690">
    <property type="term" value="F:double-stranded DNA binding"/>
    <property type="evidence" value="ECO:0007669"/>
    <property type="project" value="UniProtKB-UniRule"/>
</dbReference>
<dbReference type="EMBL" id="MFFS01000055">
    <property type="protein sequence ID" value="OGF21725.1"/>
    <property type="molecule type" value="Genomic_DNA"/>
</dbReference>
<keyword evidence="2" id="KW-0233">DNA recombination</keyword>
<proteinExistence type="inferred from homology"/>
<feature type="domain" description="Ku" evidence="3">
    <location>
        <begin position="52"/>
        <end position="180"/>
    </location>
</feature>
<dbReference type="SUPFAM" id="SSF100939">
    <property type="entry name" value="SPOC domain-like"/>
    <property type="match status" value="1"/>
</dbReference>
<evidence type="ECO:0000313" key="5">
    <source>
        <dbReference type="Proteomes" id="UP000178323"/>
    </source>
</evidence>
<reference evidence="4 5" key="1">
    <citation type="journal article" date="2016" name="Nat. Commun.">
        <title>Thousands of microbial genomes shed light on interconnected biogeochemical processes in an aquifer system.</title>
        <authorList>
            <person name="Anantharaman K."/>
            <person name="Brown C.T."/>
            <person name="Hug L.A."/>
            <person name="Sharon I."/>
            <person name="Castelle C.J."/>
            <person name="Probst A.J."/>
            <person name="Thomas B.C."/>
            <person name="Singh A."/>
            <person name="Wilkins M.J."/>
            <person name="Karaoz U."/>
            <person name="Brodie E.L."/>
            <person name="Williams K.H."/>
            <person name="Hubbard S.S."/>
            <person name="Banfield J.F."/>
        </authorList>
    </citation>
    <scope>NUCLEOTIDE SEQUENCE [LARGE SCALE GENOMIC DNA]</scope>
</reference>